<dbReference type="SUPFAM" id="SSF63829">
    <property type="entry name" value="Calcium-dependent phosphotriesterase"/>
    <property type="match status" value="1"/>
</dbReference>
<evidence type="ECO:0000313" key="5">
    <source>
        <dbReference type="Proteomes" id="UP001521074"/>
    </source>
</evidence>
<evidence type="ECO:0000256" key="3">
    <source>
        <dbReference type="SAM" id="SignalP"/>
    </source>
</evidence>
<evidence type="ECO:0000313" key="4">
    <source>
        <dbReference type="EMBL" id="MCE0745046.1"/>
    </source>
</evidence>
<keyword evidence="2" id="KW-0964">Secreted</keyword>
<evidence type="ECO:0000256" key="1">
    <source>
        <dbReference type="ARBA" id="ARBA00004613"/>
    </source>
</evidence>
<protein>
    <submittedName>
        <fullName evidence="4">Major royal jelly family protein</fullName>
    </submittedName>
</protein>
<dbReference type="PANTHER" id="PTHR10009">
    <property type="entry name" value="PROTEIN YELLOW-RELATED"/>
    <property type="match status" value="1"/>
</dbReference>
<sequence>MKKISRRLALAASLTLAAGFPALSARAQSYPGSALQTVYSSDRIMNAVTTTDTGRVFMSFPYWGGGGSGPRVGELLPDGSMRPFPDASWNDWEHSHDALTSFVRVNAIRIGPDGLLWVVDSGEANVGGKPNPANGAAPKLVAFDPATGRPVHLIVLRQGITRFSYVDDLRFHNDTLILTDAGDPGLILVDLRDGRQRRVLEHQPCVTDERPMRAEGQILMTGNREARIHADQLEVSPDGETLYFQPSSGPMSKIATADLENHTLTDAQLNARVKPFYDTPTTGGTAIDGDGNLYVSDVDHLRILKITPEGQGSTFIDDPRLVWGDALWITDTGALWIPAIQLNRTATFQHDGVSRVKLPVSIYAVDAHLKPSRRY</sequence>
<dbReference type="PANTHER" id="PTHR10009:SF18">
    <property type="entry name" value="PROTEIN YELLOW-LIKE PROTEIN"/>
    <property type="match status" value="1"/>
</dbReference>
<evidence type="ECO:0000256" key="2">
    <source>
        <dbReference type="ARBA" id="ARBA00022525"/>
    </source>
</evidence>
<feature type="signal peptide" evidence="3">
    <location>
        <begin position="1"/>
        <end position="27"/>
    </location>
</feature>
<keyword evidence="3" id="KW-0732">Signal</keyword>
<dbReference type="Pfam" id="PF03022">
    <property type="entry name" value="MRJP"/>
    <property type="match status" value="1"/>
</dbReference>
<dbReference type="InterPro" id="IPR011042">
    <property type="entry name" value="6-blade_b-propeller_TolB-like"/>
</dbReference>
<reference evidence="4 5" key="1">
    <citation type="submission" date="2021-12" db="EMBL/GenBank/DDBJ databases">
        <title>Genome sequence of Acetobacter sicerae DmPark20a_162.</title>
        <authorList>
            <person name="Chaston J.M."/>
        </authorList>
    </citation>
    <scope>NUCLEOTIDE SEQUENCE [LARGE SCALE GENOMIC DNA]</scope>
    <source>
        <strain evidence="4 5">DmPark20a_162</strain>
    </source>
</reference>
<comment type="caution">
    <text evidence="4">The sequence shown here is derived from an EMBL/GenBank/DDBJ whole genome shotgun (WGS) entry which is preliminary data.</text>
</comment>
<dbReference type="Gene3D" id="2.120.10.30">
    <property type="entry name" value="TolB, C-terminal domain"/>
    <property type="match status" value="1"/>
</dbReference>
<dbReference type="EMBL" id="JAJSOJ010000058">
    <property type="protein sequence ID" value="MCE0745046.1"/>
    <property type="molecule type" value="Genomic_DNA"/>
</dbReference>
<organism evidence="4 5">
    <name type="scientific">Acetobacter sicerae</name>
    <dbReference type="NCBI Taxonomy" id="85325"/>
    <lineage>
        <taxon>Bacteria</taxon>
        <taxon>Pseudomonadati</taxon>
        <taxon>Pseudomonadota</taxon>
        <taxon>Alphaproteobacteria</taxon>
        <taxon>Acetobacterales</taxon>
        <taxon>Acetobacteraceae</taxon>
        <taxon>Acetobacter</taxon>
    </lineage>
</organism>
<comment type="subcellular location">
    <subcellularLocation>
        <location evidence="1">Secreted</location>
    </subcellularLocation>
</comment>
<keyword evidence="5" id="KW-1185">Reference proteome</keyword>
<accession>A0ABS8VY15</accession>
<dbReference type="RefSeq" id="WP_232878765.1">
    <property type="nucleotide sequence ID" value="NZ_JAJSOJ010000058.1"/>
</dbReference>
<proteinExistence type="predicted"/>
<dbReference type="Proteomes" id="UP001521074">
    <property type="component" value="Unassembled WGS sequence"/>
</dbReference>
<gene>
    <name evidence="4" type="ORF">LWC05_14300</name>
</gene>
<name>A0ABS8VY15_9PROT</name>
<dbReference type="InterPro" id="IPR017996">
    <property type="entry name" value="MRJP/yellow-related"/>
</dbReference>
<feature type="chain" id="PRO_5046428400" evidence="3">
    <location>
        <begin position="28"/>
        <end position="375"/>
    </location>
</feature>